<evidence type="ECO:0000256" key="2">
    <source>
        <dbReference type="ARBA" id="ARBA00012483"/>
    </source>
</evidence>
<keyword evidence="4" id="KW-0805">Transcription regulation</keyword>
<organism evidence="9 10">
    <name type="scientific">Penicillium angulare</name>
    <dbReference type="NCBI Taxonomy" id="116970"/>
    <lineage>
        <taxon>Eukaryota</taxon>
        <taxon>Fungi</taxon>
        <taxon>Dikarya</taxon>
        <taxon>Ascomycota</taxon>
        <taxon>Pezizomycotina</taxon>
        <taxon>Eurotiomycetes</taxon>
        <taxon>Eurotiomycetidae</taxon>
        <taxon>Eurotiales</taxon>
        <taxon>Aspergillaceae</taxon>
        <taxon>Penicillium</taxon>
    </lineage>
</organism>
<keyword evidence="5" id="KW-0804">Transcription</keyword>
<feature type="region of interest" description="Disordered" evidence="7">
    <location>
        <begin position="93"/>
        <end position="136"/>
    </location>
</feature>
<feature type="compositionally biased region" description="Low complexity" evidence="7">
    <location>
        <begin position="302"/>
        <end position="316"/>
    </location>
</feature>
<dbReference type="InterPro" id="IPR001841">
    <property type="entry name" value="Znf_RING"/>
</dbReference>
<accession>A0A9W9GC40</accession>
<dbReference type="OrthoDB" id="21204at2759"/>
<evidence type="ECO:0000256" key="3">
    <source>
        <dbReference type="ARBA" id="ARBA00022679"/>
    </source>
</evidence>
<keyword evidence="6" id="KW-0863">Zinc-finger</keyword>
<keyword evidence="6" id="KW-0479">Metal-binding</keyword>
<proteinExistence type="predicted"/>
<dbReference type="GO" id="GO:0008270">
    <property type="term" value="F:zinc ion binding"/>
    <property type="evidence" value="ECO:0007669"/>
    <property type="project" value="UniProtKB-KW"/>
</dbReference>
<protein>
    <recommendedName>
        <fullName evidence="2">RING-type E3 ubiquitin transferase</fullName>
        <ecNumber evidence="2">2.3.2.27</ecNumber>
    </recommendedName>
</protein>
<evidence type="ECO:0000313" key="10">
    <source>
        <dbReference type="Proteomes" id="UP001149165"/>
    </source>
</evidence>
<dbReference type="GO" id="GO:0000209">
    <property type="term" value="P:protein polyubiquitination"/>
    <property type="evidence" value="ECO:0007669"/>
    <property type="project" value="TreeGrafter"/>
</dbReference>
<dbReference type="Pfam" id="PF13639">
    <property type="entry name" value="zf-RING_2"/>
    <property type="match status" value="1"/>
</dbReference>
<dbReference type="PANTHER" id="PTHR46077">
    <property type="entry name" value="E3 UBIQUITIN-PROTEIN LIGASE TOPORS"/>
    <property type="match status" value="1"/>
</dbReference>
<dbReference type="AlphaFoldDB" id="A0A9W9GC40"/>
<dbReference type="EC" id="2.3.2.27" evidence="2"/>
<evidence type="ECO:0000256" key="5">
    <source>
        <dbReference type="ARBA" id="ARBA00023163"/>
    </source>
</evidence>
<feature type="domain" description="RING-type" evidence="8">
    <location>
        <begin position="29"/>
        <end position="69"/>
    </location>
</feature>
<dbReference type="EMBL" id="JAPQKH010000001">
    <property type="protein sequence ID" value="KAJ5115867.1"/>
    <property type="molecule type" value="Genomic_DNA"/>
</dbReference>
<evidence type="ECO:0000256" key="4">
    <source>
        <dbReference type="ARBA" id="ARBA00023015"/>
    </source>
</evidence>
<keyword evidence="3" id="KW-0808">Transferase</keyword>
<keyword evidence="10" id="KW-1185">Reference proteome</keyword>
<dbReference type="InterPro" id="IPR013083">
    <property type="entry name" value="Znf_RING/FYVE/PHD"/>
</dbReference>
<dbReference type="GO" id="GO:0061630">
    <property type="term" value="F:ubiquitin protein ligase activity"/>
    <property type="evidence" value="ECO:0007669"/>
    <property type="project" value="UniProtKB-EC"/>
</dbReference>
<feature type="compositionally biased region" description="Basic residues" evidence="7">
    <location>
        <begin position="113"/>
        <end position="124"/>
    </location>
</feature>
<feature type="compositionally biased region" description="Basic and acidic residues" evidence="7">
    <location>
        <begin position="318"/>
        <end position="348"/>
    </location>
</feature>
<comment type="catalytic activity">
    <reaction evidence="1">
        <text>S-ubiquitinyl-[E2 ubiquitin-conjugating enzyme]-L-cysteine + [acceptor protein]-L-lysine = [E2 ubiquitin-conjugating enzyme]-L-cysteine + N(6)-ubiquitinyl-[acceptor protein]-L-lysine.</text>
        <dbReference type="EC" id="2.3.2.27"/>
    </reaction>
</comment>
<dbReference type="PANTHER" id="PTHR46077:SF1">
    <property type="entry name" value="TOP1 BINDING ARGININE_SERINE RICH PROTEIN, E3 UBIQUITIN LIGASE"/>
    <property type="match status" value="1"/>
</dbReference>
<dbReference type="Gene3D" id="3.30.40.10">
    <property type="entry name" value="Zinc/RING finger domain, C3HC4 (zinc finger)"/>
    <property type="match status" value="1"/>
</dbReference>
<evidence type="ECO:0000313" key="9">
    <source>
        <dbReference type="EMBL" id="KAJ5115867.1"/>
    </source>
</evidence>
<feature type="region of interest" description="Disordered" evidence="7">
    <location>
        <begin position="287"/>
        <end position="379"/>
    </location>
</feature>
<keyword evidence="6" id="KW-0862">Zinc</keyword>
<comment type="caution">
    <text evidence="9">The sequence shown here is derived from an EMBL/GenBank/DDBJ whole genome shotgun (WGS) entry which is preliminary data.</text>
</comment>
<evidence type="ECO:0000256" key="6">
    <source>
        <dbReference type="PROSITE-ProRule" id="PRU00175"/>
    </source>
</evidence>
<reference evidence="9" key="1">
    <citation type="submission" date="2022-11" db="EMBL/GenBank/DDBJ databases">
        <authorList>
            <person name="Petersen C."/>
        </authorList>
    </citation>
    <scope>NUCLEOTIDE SEQUENCE</scope>
    <source>
        <strain evidence="9">IBT 30069</strain>
    </source>
</reference>
<evidence type="ECO:0000256" key="7">
    <source>
        <dbReference type="SAM" id="MobiDB-lite"/>
    </source>
</evidence>
<evidence type="ECO:0000256" key="1">
    <source>
        <dbReference type="ARBA" id="ARBA00000900"/>
    </source>
</evidence>
<dbReference type="PROSITE" id="PS50089">
    <property type="entry name" value="ZF_RING_2"/>
    <property type="match status" value="1"/>
</dbReference>
<dbReference type="GO" id="GO:0006513">
    <property type="term" value="P:protein monoubiquitination"/>
    <property type="evidence" value="ECO:0007669"/>
    <property type="project" value="TreeGrafter"/>
</dbReference>
<name>A0A9W9GC40_9EURO</name>
<reference evidence="9" key="2">
    <citation type="journal article" date="2023" name="IMA Fungus">
        <title>Comparative genomic study of the Penicillium genus elucidates a diverse pangenome and 15 lateral gene transfer events.</title>
        <authorList>
            <person name="Petersen C."/>
            <person name="Sorensen T."/>
            <person name="Nielsen M.R."/>
            <person name="Sondergaard T.E."/>
            <person name="Sorensen J.L."/>
            <person name="Fitzpatrick D.A."/>
            <person name="Frisvad J.C."/>
            <person name="Nielsen K.L."/>
        </authorList>
    </citation>
    <scope>NUCLEOTIDE SEQUENCE</scope>
    <source>
        <strain evidence="9">IBT 30069</strain>
    </source>
</reference>
<evidence type="ECO:0000259" key="8">
    <source>
        <dbReference type="PROSITE" id="PS50089"/>
    </source>
</evidence>
<dbReference type="SMART" id="SM00184">
    <property type="entry name" value="RING"/>
    <property type="match status" value="1"/>
</dbReference>
<sequence>MADDGDVQQEILQKTLREVADEETESDPCVICLESITEPSIAKPCNHTNFDFLCLLSWLEQQPSCPLCKTRLTAVQYDLKAAQGPKIYNVPLEEQRSGQQSRTSALGRGRFPGARRARPRHPRSCPHQQSVSDDPLSVRRNVYQNQLYSLRVGSNRLSQYSEVTPGDFNRDEALVSRARKWIRRELQVFSFLNPEAETDEVRGRDRVPRPGNQRLDERRANNAEFLLEYVIAILRTVDIRGSAGQAEELIRDFVGRDNARLFLHELLAWLRSPYISLEDWDRHVQYPRQAQSASNRSDRGSSRPARPSTRLPSRSPTRPRDRSASPRDTRHTPDRSLFDRISRPDGRRGTTSRGARLQSRPYNHHSRPPRHLLDRYIPD</sequence>
<gene>
    <name evidence="9" type="ORF">N7456_000215</name>
</gene>
<dbReference type="SUPFAM" id="SSF57850">
    <property type="entry name" value="RING/U-box"/>
    <property type="match status" value="1"/>
</dbReference>
<dbReference type="Proteomes" id="UP001149165">
    <property type="component" value="Unassembled WGS sequence"/>
</dbReference>